<name>A0ABS1SPR0_9MICO</name>
<dbReference type="SUPFAM" id="SSF52540">
    <property type="entry name" value="P-loop containing nucleoside triphosphate hydrolases"/>
    <property type="match status" value="1"/>
</dbReference>
<proteinExistence type="predicted"/>
<reference evidence="1 2" key="1">
    <citation type="submission" date="2018-09" db="EMBL/GenBank/DDBJ databases">
        <title>Comparative genomics of Leucobacter spp.</title>
        <authorList>
            <person name="Reis A.C."/>
            <person name="Kolvenbach B.A."/>
            <person name="Corvini P.F.X."/>
            <person name="Nunes O.C."/>
        </authorList>
    </citation>
    <scope>NUCLEOTIDE SEQUENCE [LARGE SCALE GENOMIC DNA]</scope>
    <source>
        <strain evidence="1 2">L-1</strain>
    </source>
</reference>
<evidence type="ECO:0000313" key="2">
    <source>
        <dbReference type="Proteomes" id="UP001646141"/>
    </source>
</evidence>
<dbReference type="Gene3D" id="3.40.50.300">
    <property type="entry name" value="P-loop containing nucleotide triphosphate hydrolases"/>
    <property type="match status" value="1"/>
</dbReference>
<gene>
    <name evidence="1" type="ORF">D3226_03895</name>
</gene>
<organism evidence="1 2">
    <name type="scientific">Leucobacter chromiireducens subsp. chromiireducens</name>
    <dbReference type="NCBI Taxonomy" id="660067"/>
    <lineage>
        <taxon>Bacteria</taxon>
        <taxon>Bacillati</taxon>
        <taxon>Actinomycetota</taxon>
        <taxon>Actinomycetes</taxon>
        <taxon>Micrococcales</taxon>
        <taxon>Microbacteriaceae</taxon>
        <taxon>Leucobacter</taxon>
    </lineage>
</organism>
<dbReference type="InterPro" id="IPR027417">
    <property type="entry name" value="P-loop_NTPase"/>
</dbReference>
<comment type="caution">
    <text evidence="1">The sequence shown here is derived from an EMBL/GenBank/DDBJ whole genome shotgun (WGS) entry which is preliminary data.</text>
</comment>
<dbReference type="EMBL" id="QYAD01000001">
    <property type="protein sequence ID" value="MBL3689102.1"/>
    <property type="molecule type" value="Genomic_DNA"/>
</dbReference>
<protein>
    <recommendedName>
        <fullName evidence="3">ATP-binding protein</fullName>
    </recommendedName>
</protein>
<accession>A0ABS1SPR0</accession>
<evidence type="ECO:0000313" key="1">
    <source>
        <dbReference type="EMBL" id="MBL3689102.1"/>
    </source>
</evidence>
<dbReference type="Proteomes" id="UP001646141">
    <property type="component" value="Unassembled WGS sequence"/>
</dbReference>
<sequence>MRLGMDALDAIVIDGRSGSGKTSLADLLIRRFAGVGRDAQVLRVEDLYPGWDGLAQGSAAVAAALDTGAYRRFDWTAERFGEPVRIDPKLPLIVEGCGAVTSENLRAVNDWTRRADAAPAEPRIWSVWLELPGEERRTRALARDGETFAPHWQRWADQEDRHYAAHAPWDLVNEVLRG</sequence>
<keyword evidence="2" id="KW-1185">Reference proteome</keyword>
<evidence type="ECO:0008006" key="3">
    <source>
        <dbReference type="Google" id="ProtNLM"/>
    </source>
</evidence>